<protein>
    <submittedName>
        <fullName evidence="1">Uncharacterized protein</fullName>
    </submittedName>
</protein>
<dbReference type="OrthoDB" id="10605099at2759"/>
<proteinExistence type="predicted"/>
<gene>
    <name evidence="1" type="ORF">T11_4119</name>
</gene>
<dbReference type="AlphaFoldDB" id="A0A0V1GSQ3"/>
<reference evidence="1 2" key="1">
    <citation type="submission" date="2015-01" db="EMBL/GenBank/DDBJ databases">
        <title>Evolution of Trichinella species and genotypes.</title>
        <authorList>
            <person name="Korhonen P.K."/>
            <person name="Edoardo P."/>
            <person name="Giuseppe L.R."/>
            <person name="Gasser R.B."/>
        </authorList>
    </citation>
    <scope>NUCLEOTIDE SEQUENCE [LARGE SCALE GENOMIC DNA]</scope>
    <source>
        <strain evidence="1">ISS1029</strain>
    </source>
</reference>
<evidence type="ECO:0000313" key="1">
    <source>
        <dbReference type="EMBL" id="KRZ01114.1"/>
    </source>
</evidence>
<sequence>MDSPDSSTSHGAHSAMVNSTGDWLYASLMLGTLYIRAVLTAPLTSPRFLQSCSFVVYATFRRPDQYRYHMICCKSASNTNGYGSSILGCRRTALDCLLQQLFNHETFSPFWEEKARVVNGEHAVHSVLAFCNGVWFYGSSILDPRRIMPLIEFKALGLAVVRSNREALPVPLIQAILHNRIAPSVALSSLTHLLSWSYVGIRSYEEAVTVSSVGVAVFRSIEDERPMRLSHDLLQISREHQRLRFFHIAKSTYCARRIKHALYCSSIMKRSLPFGKRRPVSLMESMLYIRFLPSAMASGSTVLRSWILAVLCLL</sequence>
<accession>A0A0V1GSQ3</accession>
<evidence type="ECO:0000313" key="2">
    <source>
        <dbReference type="Proteomes" id="UP000055024"/>
    </source>
</evidence>
<organism evidence="1 2">
    <name type="scientific">Trichinella zimbabwensis</name>
    <dbReference type="NCBI Taxonomy" id="268475"/>
    <lineage>
        <taxon>Eukaryota</taxon>
        <taxon>Metazoa</taxon>
        <taxon>Ecdysozoa</taxon>
        <taxon>Nematoda</taxon>
        <taxon>Enoplea</taxon>
        <taxon>Dorylaimia</taxon>
        <taxon>Trichinellida</taxon>
        <taxon>Trichinellidae</taxon>
        <taxon>Trichinella</taxon>
    </lineage>
</organism>
<dbReference type="EMBL" id="JYDP01000335">
    <property type="protein sequence ID" value="KRZ01114.1"/>
    <property type="molecule type" value="Genomic_DNA"/>
</dbReference>
<keyword evidence="2" id="KW-1185">Reference proteome</keyword>
<dbReference type="Proteomes" id="UP000055024">
    <property type="component" value="Unassembled WGS sequence"/>
</dbReference>
<comment type="caution">
    <text evidence="1">The sequence shown here is derived from an EMBL/GenBank/DDBJ whole genome shotgun (WGS) entry which is preliminary data.</text>
</comment>
<name>A0A0V1GSQ3_9BILA</name>